<dbReference type="InterPro" id="IPR011990">
    <property type="entry name" value="TPR-like_helical_dom_sf"/>
</dbReference>
<reference evidence="3" key="1">
    <citation type="submission" date="2019-09" db="EMBL/GenBank/DDBJ databases">
        <title>Draft genome information of white flower Hibiscus syriacus.</title>
        <authorList>
            <person name="Kim Y.-M."/>
        </authorList>
    </citation>
    <scope>NUCLEOTIDE SEQUENCE [LARGE SCALE GENOMIC DNA]</scope>
    <source>
        <strain evidence="3">YM2019G1</strain>
        <tissue evidence="3">Leaf</tissue>
    </source>
</reference>
<dbReference type="InterPro" id="IPR046960">
    <property type="entry name" value="PPR_At4g14850-like_plant"/>
</dbReference>
<sequence length="149" mass="16704">MIGGLAMHGYGIEAIERFREMQREGIKPDRIMLIAVLSACSHSGLVEKRKEILHSMRRDFGIEPNIKHYGCFVDILCRAGPLNEAYEDINMPMEPNAVLRGTLLNACAAAANVELAEAAMQRLMVLEPLNNGTMFLRRIFMLRRNGGVM</sequence>
<dbReference type="GO" id="GO:0003723">
    <property type="term" value="F:RNA binding"/>
    <property type="evidence" value="ECO:0007669"/>
    <property type="project" value="InterPro"/>
</dbReference>
<comment type="caution">
    <text evidence="3">The sequence shown here is derived from an EMBL/GenBank/DDBJ whole genome shotgun (WGS) entry which is preliminary data.</text>
</comment>
<evidence type="ECO:0000313" key="3">
    <source>
        <dbReference type="EMBL" id="KAE8720168.1"/>
    </source>
</evidence>
<dbReference type="InterPro" id="IPR002885">
    <property type="entry name" value="PPR_rpt"/>
</dbReference>
<evidence type="ECO:0008006" key="4">
    <source>
        <dbReference type="Google" id="ProtNLM"/>
    </source>
</evidence>
<dbReference type="GO" id="GO:0009451">
    <property type="term" value="P:RNA modification"/>
    <property type="evidence" value="ECO:0007669"/>
    <property type="project" value="InterPro"/>
</dbReference>
<dbReference type="AlphaFoldDB" id="A0A6A3BXI3"/>
<evidence type="ECO:0000256" key="1">
    <source>
        <dbReference type="ARBA" id="ARBA00022737"/>
    </source>
</evidence>
<accession>A0A6A3BXI3</accession>
<dbReference type="EMBL" id="VEPZ02000774">
    <property type="protein sequence ID" value="KAE8720168.1"/>
    <property type="molecule type" value="Genomic_DNA"/>
</dbReference>
<gene>
    <name evidence="3" type="ORF">F3Y22_tig00109908pilonHSYRG00034</name>
</gene>
<dbReference type="PANTHER" id="PTHR47926">
    <property type="entry name" value="PENTATRICOPEPTIDE REPEAT-CONTAINING PROTEIN"/>
    <property type="match status" value="1"/>
</dbReference>
<dbReference type="Pfam" id="PF13812">
    <property type="entry name" value="PPR_3"/>
    <property type="match status" value="1"/>
</dbReference>
<dbReference type="NCBIfam" id="TIGR00756">
    <property type="entry name" value="PPR"/>
    <property type="match status" value="1"/>
</dbReference>
<proteinExistence type="predicted"/>
<dbReference type="Gene3D" id="1.25.40.10">
    <property type="entry name" value="Tetratricopeptide repeat domain"/>
    <property type="match status" value="1"/>
</dbReference>
<organism evidence="3">
    <name type="scientific">Hibiscus syriacus</name>
    <name type="common">Rose of Sharon</name>
    <dbReference type="NCBI Taxonomy" id="106335"/>
    <lineage>
        <taxon>Eukaryota</taxon>
        <taxon>Viridiplantae</taxon>
        <taxon>Streptophyta</taxon>
        <taxon>Embryophyta</taxon>
        <taxon>Tracheophyta</taxon>
        <taxon>Spermatophyta</taxon>
        <taxon>Magnoliopsida</taxon>
        <taxon>eudicotyledons</taxon>
        <taxon>Gunneridae</taxon>
        <taxon>Pentapetalae</taxon>
        <taxon>rosids</taxon>
        <taxon>malvids</taxon>
        <taxon>Malvales</taxon>
        <taxon>Malvaceae</taxon>
        <taxon>Malvoideae</taxon>
        <taxon>Hibiscus</taxon>
    </lineage>
</organism>
<feature type="repeat" description="PPR" evidence="2">
    <location>
        <begin position="1"/>
        <end position="28"/>
    </location>
</feature>
<dbReference type="PROSITE" id="PS51375">
    <property type="entry name" value="PPR"/>
    <property type="match status" value="1"/>
</dbReference>
<protein>
    <recommendedName>
        <fullName evidence="4">Pentatricopeptide repeat-containing protein</fullName>
    </recommendedName>
</protein>
<evidence type="ECO:0000256" key="2">
    <source>
        <dbReference type="PROSITE-ProRule" id="PRU00708"/>
    </source>
</evidence>
<name>A0A6A3BXI3_HIBSY</name>
<keyword evidence="1" id="KW-0677">Repeat</keyword>